<feature type="transmembrane region" description="Helical" evidence="2">
    <location>
        <begin position="12"/>
        <end position="33"/>
    </location>
</feature>
<dbReference type="Pfam" id="PF11446">
    <property type="entry name" value="DUF2897"/>
    <property type="match status" value="1"/>
</dbReference>
<sequence length="64" mass="7334">MGEEKLETWQVILIIVAVLGYIIGNITLLKYATKFNVKNKIDKQVKGEEEKSEEDQEGTNNHKD</sequence>
<reference evidence="3 4" key="1">
    <citation type="submission" date="2013-07" db="EMBL/GenBank/DDBJ databases">
        <title>Comparative Genomic and Metabolomic Analysis of Twelve Strains of Pseudoalteromonas luteoviolacea.</title>
        <authorList>
            <person name="Vynne N.G."/>
            <person name="Mansson M."/>
            <person name="Gram L."/>
        </authorList>
    </citation>
    <scope>NUCLEOTIDE SEQUENCE [LARGE SCALE GENOMIC DNA]</scope>
    <source>
        <strain evidence="3 4">NCIMB 1942</strain>
    </source>
</reference>
<evidence type="ECO:0000256" key="1">
    <source>
        <dbReference type="SAM" id="MobiDB-lite"/>
    </source>
</evidence>
<dbReference type="RefSeq" id="WP_063376831.1">
    <property type="nucleotide sequence ID" value="NZ_AUXT01000150.1"/>
</dbReference>
<keyword evidence="2" id="KW-1133">Transmembrane helix</keyword>
<organism evidence="3 4">
    <name type="scientific">Pseudoalteromonas luteoviolacea NCIMB 1942</name>
    <dbReference type="NCBI Taxonomy" id="1365253"/>
    <lineage>
        <taxon>Bacteria</taxon>
        <taxon>Pseudomonadati</taxon>
        <taxon>Pseudomonadota</taxon>
        <taxon>Gammaproteobacteria</taxon>
        <taxon>Alteromonadales</taxon>
        <taxon>Pseudoalteromonadaceae</taxon>
        <taxon>Pseudoalteromonas</taxon>
    </lineage>
</organism>
<protein>
    <recommendedName>
        <fullName evidence="5">DUF2897 domain-containing protein</fullName>
    </recommendedName>
</protein>
<comment type="caution">
    <text evidence="3">The sequence shown here is derived from an EMBL/GenBank/DDBJ whole genome shotgun (WGS) entry which is preliminary data.</text>
</comment>
<gene>
    <name evidence="3" type="ORF">N482_01580</name>
</gene>
<accession>A0A167CQY4</accession>
<dbReference type="Proteomes" id="UP000076587">
    <property type="component" value="Unassembled WGS sequence"/>
</dbReference>
<dbReference type="PATRIC" id="fig|1365253.3.peg.2106"/>
<dbReference type="EMBL" id="AUXT01000150">
    <property type="protein sequence ID" value="KZN47957.1"/>
    <property type="molecule type" value="Genomic_DNA"/>
</dbReference>
<dbReference type="OrthoDB" id="6315631at2"/>
<keyword evidence="2" id="KW-0472">Membrane</keyword>
<dbReference type="AlphaFoldDB" id="A0A167CQY4"/>
<evidence type="ECO:0000313" key="3">
    <source>
        <dbReference type="EMBL" id="KZN47957.1"/>
    </source>
</evidence>
<name>A0A167CQY4_9GAMM</name>
<evidence type="ECO:0000256" key="2">
    <source>
        <dbReference type="SAM" id="Phobius"/>
    </source>
</evidence>
<feature type="region of interest" description="Disordered" evidence="1">
    <location>
        <begin position="43"/>
        <end position="64"/>
    </location>
</feature>
<evidence type="ECO:0008006" key="5">
    <source>
        <dbReference type="Google" id="ProtNLM"/>
    </source>
</evidence>
<proteinExistence type="predicted"/>
<evidence type="ECO:0000313" key="4">
    <source>
        <dbReference type="Proteomes" id="UP000076587"/>
    </source>
</evidence>
<keyword evidence="2" id="KW-0812">Transmembrane</keyword>
<dbReference type="InterPro" id="IPR021550">
    <property type="entry name" value="DUF2897"/>
</dbReference>